<dbReference type="Gene3D" id="1.25.40.10">
    <property type="entry name" value="Tetratricopeptide repeat domain"/>
    <property type="match status" value="1"/>
</dbReference>
<sequence>MYSCQKLLRHKNFLSKRPNSLYLSTLNYSDAKSILSIEEQISDLNSIILETNKIDKNSFERIIEQIELSKKCDQKSALVLIKSLGINFIDLYPHERQHKLNYLFNDLFRKIDLKLDDTHYNSYLSRTLINQGTFDPFKINKQILDDKITLSLDISTCLVKQLCNLNETRLALNYVKKILDEQDFEVKLEKIDTQENLKFNKFYQNFLDELRNSKVDNDYVKLFNPIIFQFFKLKEPLKSLEILDKLDKIYIKSNNFTNSSLIKGNIIVNNYDEALNLLEKNSKNLKVSNFLDFFYMSIVNESNECENKKIFLDHLVENLGLHYAESDNVYLVDLIYRLGSIKKYDEIVKLIKICNPSETSYIKVQDYFFRILVENEDSLKVLLNYSNFHGEKLENLKSLLFYTLSKKHTENSLNLIKELRNSGDLVKASYFFPLISKETSELSNALKICDKNIQKILNYKRIESLLKKIHTDSSLNNDDLKIILDIVYGNDPESLIKCIDIANIFDRNKLFNTLTIFNACADKILSSRLDYMRKNRLVKNFNLEIKDVFKDFEDLERLISSLNVSLFDDYIMKKLKNYTNLLFEANLVYEDVNFSQNQIFNTLKLIKKNMLDKEHVILDGIFTHFKNYTLAYASKNGLNDDLIRQLLDDNFTISKVSVQNGKKFKKNMDFLEKKETIDSLINDIIELKAKNKDFIPSIRRLLIKLCNTKELNNTVELVNKYTELLPDQELTPIVCQDLMVFYATKTFDYEKTKFYFEKLKLLAHRKDEFELEPQKLITFCDVLFSAKQLSCTEVIEIFNWFKSNEPSNDPKKYESIYNFLTGSIYLKSTPKEYKEVVESIFNSNLIMRDVAIGNRVMKKFITLNDLDNAFEYFKFNLVNHKKSLSEVFLLKAYLKLYKNKSIVGTKLEELLMIFSKSFSPSLTYNFLFYANLMNGFYNEANELYEKKLDKKIDLNVLKRLLTQVNRKQAETIVFHVLKYGPIKNSNLKNEINDILNKI</sequence>
<accession>A0A813NZU9</accession>
<evidence type="ECO:0000313" key="2">
    <source>
        <dbReference type="Proteomes" id="UP000663879"/>
    </source>
</evidence>
<comment type="caution">
    <text evidence="1">The sequence shown here is derived from an EMBL/GenBank/DDBJ whole genome shotgun (WGS) entry which is preliminary data.</text>
</comment>
<dbReference type="InterPro" id="IPR011990">
    <property type="entry name" value="TPR-like_helical_dom_sf"/>
</dbReference>
<gene>
    <name evidence="1" type="ORF">OXX778_LOCUS3614</name>
</gene>
<name>A0A813NZU9_9BILA</name>
<organism evidence="1 2">
    <name type="scientific">Brachionus calyciflorus</name>
    <dbReference type="NCBI Taxonomy" id="104777"/>
    <lineage>
        <taxon>Eukaryota</taxon>
        <taxon>Metazoa</taxon>
        <taxon>Spiralia</taxon>
        <taxon>Gnathifera</taxon>
        <taxon>Rotifera</taxon>
        <taxon>Eurotatoria</taxon>
        <taxon>Monogononta</taxon>
        <taxon>Pseudotrocha</taxon>
        <taxon>Ploima</taxon>
        <taxon>Brachionidae</taxon>
        <taxon>Brachionus</taxon>
    </lineage>
</organism>
<dbReference type="AlphaFoldDB" id="A0A813NZU9"/>
<evidence type="ECO:0000313" key="1">
    <source>
        <dbReference type="EMBL" id="CAF0745290.1"/>
    </source>
</evidence>
<proteinExistence type="predicted"/>
<protein>
    <submittedName>
        <fullName evidence="1">Uncharacterized protein</fullName>
    </submittedName>
</protein>
<dbReference type="OrthoDB" id="10540501at2759"/>
<dbReference type="Proteomes" id="UP000663879">
    <property type="component" value="Unassembled WGS sequence"/>
</dbReference>
<dbReference type="EMBL" id="CAJNOC010000325">
    <property type="protein sequence ID" value="CAF0745290.1"/>
    <property type="molecule type" value="Genomic_DNA"/>
</dbReference>
<reference evidence="1" key="1">
    <citation type="submission" date="2021-02" db="EMBL/GenBank/DDBJ databases">
        <authorList>
            <person name="Nowell W R."/>
        </authorList>
    </citation>
    <scope>NUCLEOTIDE SEQUENCE</scope>
    <source>
        <strain evidence="1">Ploen Becks lab</strain>
    </source>
</reference>
<keyword evidence="2" id="KW-1185">Reference proteome</keyword>